<evidence type="ECO:0000259" key="3">
    <source>
        <dbReference type="PROSITE" id="PS50157"/>
    </source>
</evidence>
<keyword evidence="1" id="KW-0479">Metal-binding</keyword>
<sequence>MASYKEPQVNRPQSSHRLSVTSTPSSNTPIRHATSRYHSHSVSLGAVNPSHRITRRKSMNASTFNNVAVIAAALNDMDDKGSAPSKRGSLNLKTAASSRGVESSRYGGSRGDRYPLGGLASNNENANEEAMDDEGSVIEDDFLPSENVSTGSKARARRASEGSYLTKGEGKRSSGELRCEKCGKGYKHSSCLTKHLWEHTPEWILTSKLLISKHQQVQLLQAASVLVGMNQETTAAEDTTKPSESDHSSASPAASGFSDVREEEYYISSAETTPPPMNEHYAMVEDADSSRSKRHSGNSSSFSRSYQSAPSFSLPAGSNLSQYHQQRRPSSSGVASAEVDEEEAGLVAAVESLCSFGTSRNGFVPFPDDVPPVPPVPAKYREYNVNRLSGNLGQLPELALSAPSYQSLSDEQDMKKGNSHIVHVHEDYDYDDHSISHGRSDEEDDGIFGAMEGVTHERLPRASNTFGSRLVYLIHLRERVVERRARKAVIFLNASEALSPHHLNTGRHGRTLFRLDSEPGSVDAKEKAADSHQESLGEVKADLHDAVAHQAFDPPLAGEEPQRLPRTHRGEEIFPVLVPAHGQLGQR</sequence>
<evidence type="ECO:0000313" key="5">
    <source>
        <dbReference type="Proteomes" id="UP000593566"/>
    </source>
</evidence>
<feature type="domain" description="C2H2-type" evidence="3">
    <location>
        <begin position="177"/>
        <end position="204"/>
    </location>
</feature>
<dbReference type="InterPro" id="IPR013087">
    <property type="entry name" value="Znf_C2H2_type"/>
</dbReference>
<keyword evidence="1" id="KW-0863">Zinc-finger</keyword>
<name>A0A8H6CGB1_9LECA</name>
<dbReference type="PROSITE" id="PS00028">
    <property type="entry name" value="ZINC_FINGER_C2H2_1"/>
    <property type="match status" value="1"/>
</dbReference>
<feature type="compositionally biased region" description="Basic and acidic residues" evidence="2">
    <location>
        <begin position="519"/>
        <end position="547"/>
    </location>
</feature>
<proteinExistence type="predicted"/>
<organism evidence="4 5">
    <name type="scientific">Letharia lupina</name>
    <dbReference type="NCBI Taxonomy" id="560253"/>
    <lineage>
        <taxon>Eukaryota</taxon>
        <taxon>Fungi</taxon>
        <taxon>Dikarya</taxon>
        <taxon>Ascomycota</taxon>
        <taxon>Pezizomycotina</taxon>
        <taxon>Lecanoromycetes</taxon>
        <taxon>OSLEUM clade</taxon>
        <taxon>Lecanoromycetidae</taxon>
        <taxon>Lecanorales</taxon>
        <taxon>Lecanorineae</taxon>
        <taxon>Parmeliaceae</taxon>
        <taxon>Letharia</taxon>
    </lineage>
</organism>
<feature type="region of interest" description="Disordered" evidence="2">
    <location>
        <begin position="233"/>
        <end position="257"/>
    </location>
</feature>
<feature type="region of interest" description="Disordered" evidence="2">
    <location>
        <begin position="519"/>
        <end position="572"/>
    </location>
</feature>
<feature type="compositionally biased region" description="Basic and acidic residues" evidence="2">
    <location>
        <begin position="238"/>
        <end position="247"/>
    </location>
</feature>
<keyword evidence="5" id="KW-1185">Reference proteome</keyword>
<feature type="region of interest" description="Disordered" evidence="2">
    <location>
        <begin position="286"/>
        <end position="338"/>
    </location>
</feature>
<feature type="region of interest" description="Disordered" evidence="2">
    <location>
        <begin position="1"/>
        <end position="41"/>
    </location>
</feature>
<feature type="region of interest" description="Disordered" evidence="2">
    <location>
        <begin position="142"/>
        <end position="170"/>
    </location>
</feature>
<accession>A0A8H6CGB1</accession>
<dbReference type="PROSITE" id="PS50157">
    <property type="entry name" value="ZINC_FINGER_C2H2_2"/>
    <property type="match status" value="1"/>
</dbReference>
<dbReference type="GeneID" id="59329181"/>
<reference evidence="4 5" key="1">
    <citation type="journal article" date="2020" name="Genomics">
        <title>Complete, high-quality genomes from long-read metagenomic sequencing of two wolf lichen thalli reveals enigmatic genome architecture.</title>
        <authorList>
            <person name="McKenzie S.K."/>
            <person name="Walston R.F."/>
            <person name="Allen J.L."/>
        </authorList>
    </citation>
    <scope>NUCLEOTIDE SEQUENCE [LARGE SCALE GENOMIC DNA]</scope>
    <source>
        <strain evidence="4">WasteWater1</strain>
    </source>
</reference>
<comment type="caution">
    <text evidence="4">The sequence shown here is derived from an EMBL/GenBank/DDBJ whole genome shotgun (WGS) entry which is preliminary data.</text>
</comment>
<protein>
    <recommendedName>
        <fullName evidence="3">C2H2-type domain-containing protein</fullName>
    </recommendedName>
</protein>
<dbReference type="RefSeq" id="XP_037152062.1">
    <property type="nucleotide sequence ID" value="XM_037291700.1"/>
</dbReference>
<dbReference type="GO" id="GO:0008270">
    <property type="term" value="F:zinc ion binding"/>
    <property type="evidence" value="ECO:0007669"/>
    <property type="project" value="UniProtKB-KW"/>
</dbReference>
<evidence type="ECO:0000313" key="4">
    <source>
        <dbReference type="EMBL" id="KAF6222716.1"/>
    </source>
</evidence>
<dbReference type="Proteomes" id="UP000593566">
    <property type="component" value="Unassembled WGS sequence"/>
</dbReference>
<dbReference type="AlphaFoldDB" id="A0A8H6CGB1"/>
<keyword evidence="1" id="KW-0862">Zinc</keyword>
<dbReference type="EMBL" id="JACCJB010000011">
    <property type="protein sequence ID" value="KAF6222716.1"/>
    <property type="molecule type" value="Genomic_DNA"/>
</dbReference>
<feature type="compositionally biased region" description="Low complexity" evidence="2">
    <location>
        <begin position="297"/>
        <end position="313"/>
    </location>
</feature>
<evidence type="ECO:0000256" key="1">
    <source>
        <dbReference type="PROSITE-ProRule" id="PRU00042"/>
    </source>
</evidence>
<feature type="region of interest" description="Disordered" evidence="2">
    <location>
        <begin position="78"/>
        <end position="124"/>
    </location>
</feature>
<feature type="compositionally biased region" description="Polar residues" evidence="2">
    <location>
        <begin position="91"/>
        <end position="101"/>
    </location>
</feature>
<gene>
    <name evidence="4" type="ORF">HO133_000763</name>
</gene>
<feature type="compositionally biased region" description="Basic and acidic residues" evidence="2">
    <location>
        <begin position="560"/>
        <end position="572"/>
    </location>
</feature>
<feature type="compositionally biased region" description="Polar residues" evidence="2">
    <location>
        <begin position="316"/>
        <end position="334"/>
    </location>
</feature>
<evidence type="ECO:0000256" key="2">
    <source>
        <dbReference type="SAM" id="MobiDB-lite"/>
    </source>
</evidence>
<feature type="compositionally biased region" description="Polar residues" evidence="2">
    <location>
        <begin position="10"/>
        <end position="29"/>
    </location>
</feature>